<accession>A0ABT0SAY0</accession>
<dbReference type="InterPro" id="IPR009061">
    <property type="entry name" value="DNA-bd_dom_put_sf"/>
</dbReference>
<dbReference type="SUPFAM" id="SSF46955">
    <property type="entry name" value="Putative DNA-binding domain"/>
    <property type="match status" value="1"/>
</dbReference>
<keyword evidence="3" id="KW-1185">Reference proteome</keyword>
<gene>
    <name evidence="2" type="ORF">LZ518_10545</name>
</gene>
<reference evidence="2" key="1">
    <citation type="submission" date="2022-05" db="EMBL/GenBank/DDBJ databases">
        <authorList>
            <person name="Jo J.-H."/>
            <person name="Im W.-T."/>
        </authorList>
    </citation>
    <scope>NUCLEOTIDE SEQUENCE</scope>
    <source>
        <strain evidence="2">RB56-2</strain>
    </source>
</reference>
<dbReference type="Proteomes" id="UP001165383">
    <property type="component" value="Unassembled WGS sequence"/>
</dbReference>
<evidence type="ECO:0000313" key="3">
    <source>
        <dbReference type="Proteomes" id="UP001165383"/>
    </source>
</evidence>
<dbReference type="Pfam" id="PF12728">
    <property type="entry name" value="HTH_17"/>
    <property type="match status" value="1"/>
</dbReference>
<dbReference type="RefSeq" id="WP_249915947.1">
    <property type="nucleotide sequence ID" value="NZ_JAMGBB010000001.1"/>
</dbReference>
<dbReference type="EMBL" id="JAMGBB010000001">
    <property type="protein sequence ID" value="MCL6741570.1"/>
    <property type="molecule type" value="Genomic_DNA"/>
</dbReference>
<comment type="caution">
    <text evidence="2">The sequence shown here is derived from an EMBL/GenBank/DDBJ whole genome shotgun (WGS) entry which is preliminary data.</text>
</comment>
<feature type="domain" description="Helix-turn-helix" evidence="1">
    <location>
        <begin position="10"/>
        <end position="60"/>
    </location>
</feature>
<name>A0ABT0SAY0_9SPHN</name>
<dbReference type="InterPro" id="IPR041657">
    <property type="entry name" value="HTH_17"/>
</dbReference>
<protein>
    <submittedName>
        <fullName evidence="2">Helix-turn-helix domain-containing protein</fullName>
    </submittedName>
</protein>
<proteinExistence type="predicted"/>
<evidence type="ECO:0000313" key="2">
    <source>
        <dbReference type="EMBL" id="MCL6741570.1"/>
    </source>
</evidence>
<evidence type="ECO:0000259" key="1">
    <source>
        <dbReference type="Pfam" id="PF12728"/>
    </source>
</evidence>
<sequence>MAHSFVEKEFLTVGELAQFTGISISTWNKRRVTGRTPPFTKIGRTVRYRKSDVEVWLSSRSVSSTSVTTLDA</sequence>
<organism evidence="2 3">
    <name type="scientific">Sphingomonas brevis</name>
    <dbReference type="NCBI Taxonomy" id="2908206"/>
    <lineage>
        <taxon>Bacteria</taxon>
        <taxon>Pseudomonadati</taxon>
        <taxon>Pseudomonadota</taxon>
        <taxon>Alphaproteobacteria</taxon>
        <taxon>Sphingomonadales</taxon>
        <taxon>Sphingomonadaceae</taxon>
        <taxon>Sphingomonas</taxon>
    </lineage>
</organism>